<name>A0A073IR77_9BACT</name>
<dbReference type="Pfam" id="PF00111">
    <property type="entry name" value="Fer2"/>
    <property type="match status" value="1"/>
</dbReference>
<evidence type="ECO:0000256" key="2">
    <source>
        <dbReference type="ARBA" id="ARBA00022723"/>
    </source>
</evidence>
<dbReference type="RefSeq" id="WP_037976763.1">
    <property type="nucleotide sequence ID" value="NZ_JMKI01000036.1"/>
</dbReference>
<evidence type="ECO:0000256" key="1">
    <source>
        <dbReference type="ARBA" id="ARBA00022714"/>
    </source>
</evidence>
<dbReference type="PROSITE" id="PS51085">
    <property type="entry name" value="2FE2S_FER_2"/>
    <property type="match status" value="1"/>
</dbReference>
<dbReference type="SUPFAM" id="SSF54292">
    <property type="entry name" value="2Fe-2S ferredoxin-like"/>
    <property type="match status" value="1"/>
</dbReference>
<comment type="caution">
    <text evidence="6">The sequence shown here is derived from an EMBL/GenBank/DDBJ whole genome shotgun (WGS) entry which is preliminary data.</text>
</comment>
<sequence length="163" mass="17283">MNNVNNNLQITLVVNGLKQAFVVAPDELLVDTLRDKGGYTSVKRGCDNGECGCCTVIMDKKAVPSCMVLAVEADGSKITTVEGLAQGDKLDPVQQAFLDKAAVQCGFCTPGMILTAKALLDENPSPTDDEIIEALENNYCRCTGFKSVMNAVKSLCEKDSAAG</sequence>
<dbReference type="eggNOG" id="COG2080">
    <property type="taxonomic scope" value="Bacteria"/>
</dbReference>
<feature type="domain" description="2Fe-2S ferredoxin-type" evidence="5">
    <location>
        <begin position="8"/>
        <end position="84"/>
    </location>
</feature>
<dbReference type="CDD" id="cd00207">
    <property type="entry name" value="fer2"/>
    <property type="match status" value="1"/>
</dbReference>
<dbReference type="GeneID" id="90983919"/>
<dbReference type="Pfam" id="PF01799">
    <property type="entry name" value="Fer2_2"/>
    <property type="match status" value="1"/>
</dbReference>
<evidence type="ECO:0000256" key="4">
    <source>
        <dbReference type="ARBA" id="ARBA00023014"/>
    </source>
</evidence>
<dbReference type="InterPro" id="IPR036884">
    <property type="entry name" value="2Fe-2S-bd_dom_sf"/>
</dbReference>
<dbReference type="GO" id="GO:0046872">
    <property type="term" value="F:metal ion binding"/>
    <property type="evidence" value="ECO:0007669"/>
    <property type="project" value="UniProtKB-KW"/>
</dbReference>
<dbReference type="InterPro" id="IPR036010">
    <property type="entry name" value="2Fe-2S_ferredoxin-like_sf"/>
</dbReference>
<keyword evidence="4" id="KW-0411">Iron-sulfur</keyword>
<protein>
    <recommendedName>
        <fullName evidence="5">2Fe-2S ferredoxin-type domain-containing protein</fullName>
    </recommendedName>
</protein>
<evidence type="ECO:0000256" key="3">
    <source>
        <dbReference type="ARBA" id="ARBA00023004"/>
    </source>
</evidence>
<keyword evidence="7" id="KW-1185">Reference proteome</keyword>
<dbReference type="EMBL" id="JMKI01000036">
    <property type="protein sequence ID" value="KEJ92025.1"/>
    <property type="molecule type" value="Genomic_DNA"/>
</dbReference>
<keyword evidence="1" id="KW-0001">2Fe-2S</keyword>
<dbReference type="GO" id="GO:0016491">
    <property type="term" value="F:oxidoreductase activity"/>
    <property type="evidence" value="ECO:0007669"/>
    <property type="project" value="InterPro"/>
</dbReference>
<dbReference type="InterPro" id="IPR001041">
    <property type="entry name" value="2Fe-2S_ferredoxin-type"/>
</dbReference>
<dbReference type="GO" id="GO:0051537">
    <property type="term" value="F:2 iron, 2 sulfur cluster binding"/>
    <property type="evidence" value="ECO:0007669"/>
    <property type="project" value="UniProtKB-KW"/>
</dbReference>
<proteinExistence type="predicted"/>
<dbReference type="SUPFAM" id="SSF47741">
    <property type="entry name" value="CO dehydrogenase ISP C-domain like"/>
    <property type="match status" value="1"/>
</dbReference>
<dbReference type="OrthoDB" id="4903at2"/>
<organism evidence="6 7">
    <name type="scientific">Synergistes jonesii</name>
    <dbReference type="NCBI Taxonomy" id="2754"/>
    <lineage>
        <taxon>Bacteria</taxon>
        <taxon>Thermotogati</taxon>
        <taxon>Synergistota</taxon>
        <taxon>Synergistia</taxon>
        <taxon>Synergistales</taxon>
        <taxon>Synergistaceae</taxon>
        <taxon>Synergistes</taxon>
    </lineage>
</organism>
<dbReference type="InterPro" id="IPR012675">
    <property type="entry name" value="Beta-grasp_dom_sf"/>
</dbReference>
<reference evidence="6 7" key="1">
    <citation type="submission" date="2014-04" db="EMBL/GenBank/DDBJ databases">
        <title>Draft Genome Sequence of Synergistes jonesii.</title>
        <authorList>
            <person name="Coil D.A."/>
            <person name="Eisen J.A."/>
            <person name="Holland-Moritz H.E."/>
        </authorList>
    </citation>
    <scope>NUCLEOTIDE SEQUENCE [LARGE SCALE GENOMIC DNA]</scope>
    <source>
        <strain evidence="6 7">78-1</strain>
    </source>
</reference>
<dbReference type="Gene3D" id="3.10.20.30">
    <property type="match status" value="1"/>
</dbReference>
<dbReference type="PANTHER" id="PTHR44379">
    <property type="entry name" value="OXIDOREDUCTASE WITH IRON-SULFUR SUBUNIT"/>
    <property type="match status" value="1"/>
</dbReference>
<gene>
    <name evidence="6" type="ORF">EH55_06485</name>
</gene>
<dbReference type="PATRIC" id="fig|2754.20.peg.1874"/>
<evidence type="ECO:0000313" key="7">
    <source>
        <dbReference type="Proteomes" id="UP000027665"/>
    </source>
</evidence>
<dbReference type="InterPro" id="IPR051452">
    <property type="entry name" value="Diverse_Oxidoreductases"/>
</dbReference>
<dbReference type="STRING" id="2754.EH55_06485"/>
<dbReference type="AlphaFoldDB" id="A0A073IR77"/>
<keyword evidence="2" id="KW-0479">Metal-binding</keyword>
<dbReference type="PANTHER" id="PTHR44379:SF8">
    <property type="entry name" value="XANTHINE DEHYDROGENASE IRON-SULFUR-BINDING SUBUNIT XDHC-RELATED"/>
    <property type="match status" value="1"/>
</dbReference>
<keyword evidence="3" id="KW-0408">Iron</keyword>
<evidence type="ECO:0000313" key="6">
    <source>
        <dbReference type="EMBL" id="KEJ92025.1"/>
    </source>
</evidence>
<dbReference type="InterPro" id="IPR002888">
    <property type="entry name" value="2Fe-2S-bd"/>
</dbReference>
<dbReference type="Proteomes" id="UP000027665">
    <property type="component" value="Unassembled WGS sequence"/>
</dbReference>
<evidence type="ECO:0000259" key="5">
    <source>
        <dbReference type="PROSITE" id="PS51085"/>
    </source>
</evidence>
<dbReference type="Gene3D" id="1.10.150.120">
    <property type="entry name" value="[2Fe-2S]-binding domain"/>
    <property type="match status" value="1"/>
</dbReference>
<accession>A0A073IR77</accession>